<evidence type="ECO:0000313" key="15">
    <source>
        <dbReference type="EMBL" id="CAF4278856.1"/>
    </source>
</evidence>
<accession>A0A821NYX2</accession>
<evidence type="ECO:0000256" key="11">
    <source>
        <dbReference type="ARBA" id="ARBA00023134"/>
    </source>
</evidence>
<gene>
    <name evidence="15" type="ORF">OVN521_LOCUS30496</name>
    <name evidence="16" type="ORF">OVN521_LOCUS51571</name>
</gene>
<reference evidence="16" key="1">
    <citation type="submission" date="2021-02" db="EMBL/GenBank/DDBJ databases">
        <authorList>
            <person name="Nowell W R."/>
        </authorList>
    </citation>
    <scope>NUCLEOTIDE SEQUENCE</scope>
</reference>
<dbReference type="GO" id="GO:0005525">
    <property type="term" value="F:GTP binding"/>
    <property type="evidence" value="ECO:0007669"/>
    <property type="project" value="UniProtKB-KW"/>
</dbReference>
<dbReference type="EC" id="3.6.5.2" evidence="4"/>
<dbReference type="GO" id="GO:0005794">
    <property type="term" value="C:Golgi apparatus"/>
    <property type="evidence" value="ECO:0007669"/>
    <property type="project" value="UniProtKB-SubCell"/>
</dbReference>
<feature type="non-terminal residue" evidence="16">
    <location>
        <position position="1"/>
    </location>
</feature>
<dbReference type="SUPFAM" id="SSF52540">
    <property type="entry name" value="P-loop containing nucleoside triphosphate hydrolases"/>
    <property type="match status" value="1"/>
</dbReference>
<evidence type="ECO:0000256" key="2">
    <source>
        <dbReference type="ARBA" id="ARBA00004555"/>
    </source>
</evidence>
<dbReference type="PANTHER" id="PTHR45684">
    <property type="entry name" value="RE74312P"/>
    <property type="match status" value="1"/>
</dbReference>
<keyword evidence="5" id="KW-0813">Transport</keyword>
<evidence type="ECO:0000256" key="4">
    <source>
        <dbReference type="ARBA" id="ARBA00011984"/>
    </source>
</evidence>
<dbReference type="GO" id="GO:0006886">
    <property type="term" value="P:intracellular protein transport"/>
    <property type="evidence" value="ECO:0007669"/>
    <property type="project" value="InterPro"/>
</dbReference>
<keyword evidence="8" id="KW-0931">ER-Golgi transport</keyword>
<dbReference type="Proteomes" id="UP000663866">
    <property type="component" value="Unassembled WGS sequence"/>
</dbReference>
<comment type="similarity">
    <text evidence="3">Belongs to the small GTPase superfamily. SAR1 family.</text>
</comment>
<evidence type="ECO:0000313" key="17">
    <source>
        <dbReference type="Proteomes" id="UP000663866"/>
    </source>
</evidence>
<feature type="non-terminal residue" evidence="16">
    <location>
        <position position="59"/>
    </location>
</feature>
<evidence type="ECO:0000256" key="8">
    <source>
        <dbReference type="ARBA" id="ARBA00022892"/>
    </source>
</evidence>
<protein>
    <recommendedName>
        <fullName evidence="4">small monomeric GTPase</fullName>
        <ecNumber evidence="4">3.6.5.2</ecNumber>
    </recommendedName>
</protein>
<keyword evidence="7" id="KW-0256">Endoplasmic reticulum</keyword>
<evidence type="ECO:0000313" key="16">
    <source>
        <dbReference type="EMBL" id="CAF4794121.1"/>
    </source>
</evidence>
<name>A0A821NYX2_9BILA</name>
<dbReference type="InterPro" id="IPR027417">
    <property type="entry name" value="P-loop_NTPase"/>
</dbReference>
<dbReference type="Pfam" id="PF00025">
    <property type="entry name" value="Arf"/>
    <property type="match status" value="1"/>
</dbReference>
<sequence>FPAVDSVVFLVDAVDRTRFTEAKVELDSLLADEQVTNAPIVVLGNKIDLPGAVSEQELR</sequence>
<dbReference type="GO" id="GO:0003925">
    <property type="term" value="F:G protein activity"/>
    <property type="evidence" value="ECO:0007669"/>
    <property type="project" value="UniProtKB-EC"/>
</dbReference>
<keyword evidence="11 14" id="KW-0342">GTP-binding</keyword>
<comment type="catalytic activity">
    <reaction evidence="12">
        <text>GTP + H2O = GDP + phosphate + H(+)</text>
        <dbReference type="Rhea" id="RHEA:19669"/>
        <dbReference type="ChEBI" id="CHEBI:15377"/>
        <dbReference type="ChEBI" id="CHEBI:15378"/>
        <dbReference type="ChEBI" id="CHEBI:37565"/>
        <dbReference type="ChEBI" id="CHEBI:43474"/>
        <dbReference type="ChEBI" id="CHEBI:58189"/>
        <dbReference type="EC" id="3.6.5.2"/>
    </reaction>
    <physiologicalReaction direction="left-to-right" evidence="12">
        <dbReference type="Rhea" id="RHEA:19670"/>
    </physiologicalReaction>
</comment>
<dbReference type="GO" id="GO:0016192">
    <property type="term" value="P:vesicle-mediated transport"/>
    <property type="evidence" value="ECO:0007669"/>
    <property type="project" value="UniProtKB-KW"/>
</dbReference>
<comment type="caution">
    <text evidence="16">The sequence shown here is derived from an EMBL/GenBank/DDBJ whole genome shotgun (WGS) entry which is preliminary data.</text>
</comment>
<dbReference type="Gene3D" id="3.40.50.300">
    <property type="entry name" value="P-loop containing nucleotide triphosphate hydrolases"/>
    <property type="match status" value="1"/>
</dbReference>
<dbReference type="AlphaFoldDB" id="A0A821NYX2"/>
<evidence type="ECO:0000256" key="10">
    <source>
        <dbReference type="ARBA" id="ARBA00023034"/>
    </source>
</evidence>
<evidence type="ECO:0000256" key="12">
    <source>
        <dbReference type="ARBA" id="ARBA00047660"/>
    </source>
</evidence>
<dbReference type="InterPro" id="IPR006689">
    <property type="entry name" value="Small_GTPase_ARF/SAR"/>
</dbReference>
<dbReference type="EMBL" id="CAJOBG010126122">
    <property type="protein sequence ID" value="CAF4794121.1"/>
    <property type="molecule type" value="Genomic_DNA"/>
</dbReference>
<evidence type="ECO:0000256" key="1">
    <source>
        <dbReference type="ARBA" id="ARBA00004240"/>
    </source>
</evidence>
<evidence type="ECO:0000256" key="14">
    <source>
        <dbReference type="PIRSR" id="PIRSR606689-1"/>
    </source>
</evidence>
<evidence type="ECO:0000256" key="5">
    <source>
        <dbReference type="ARBA" id="ARBA00022448"/>
    </source>
</evidence>
<keyword evidence="6 13" id="KW-0547">Nucleotide-binding</keyword>
<keyword evidence="10" id="KW-0333">Golgi apparatus</keyword>
<evidence type="ECO:0000256" key="3">
    <source>
        <dbReference type="ARBA" id="ARBA00007507"/>
    </source>
</evidence>
<dbReference type="EMBL" id="CAJOBG010010199">
    <property type="protein sequence ID" value="CAF4278856.1"/>
    <property type="molecule type" value="Genomic_DNA"/>
</dbReference>
<feature type="binding site" evidence="14">
    <location>
        <begin position="45"/>
        <end position="48"/>
    </location>
    <ligand>
        <name>GTP</name>
        <dbReference type="ChEBI" id="CHEBI:37565"/>
    </ligand>
</feature>
<proteinExistence type="inferred from homology"/>
<dbReference type="PROSITE" id="PS51422">
    <property type="entry name" value="SAR1"/>
    <property type="match status" value="1"/>
</dbReference>
<feature type="binding site" evidence="13">
    <location>
        <position position="48"/>
    </location>
    <ligand>
        <name>GTP</name>
        <dbReference type="ChEBI" id="CHEBI:37565"/>
    </ligand>
</feature>
<evidence type="ECO:0000256" key="6">
    <source>
        <dbReference type="ARBA" id="ARBA00022741"/>
    </source>
</evidence>
<evidence type="ECO:0000256" key="13">
    <source>
        <dbReference type="PIRSR" id="PIRSR606687-2"/>
    </source>
</evidence>
<comment type="subcellular location">
    <subcellularLocation>
        <location evidence="1">Endoplasmic reticulum</location>
    </subcellularLocation>
    <subcellularLocation>
        <location evidence="2">Golgi apparatus</location>
    </subcellularLocation>
</comment>
<dbReference type="InterPro" id="IPR006687">
    <property type="entry name" value="Small_GTPase_SAR1"/>
</dbReference>
<feature type="binding site" evidence="13">
    <location>
        <position position="45"/>
    </location>
    <ligand>
        <name>GTP</name>
        <dbReference type="ChEBI" id="CHEBI:37565"/>
    </ligand>
</feature>
<organism evidence="16 17">
    <name type="scientific">Rotaria magnacalcarata</name>
    <dbReference type="NCBI Taxonomy" id="392030"/>
    <lineage>
        <taxon>Eukaryota</taxon>
        <taxon>Metazoa</taxon>
        <taxon>Spiralia</taxon>
        <taxon>Gnathifera</taxon>
        <taxon>Rotifera</taxon>
        <taxon>Eurotatoria</taxon>
        <taxon>Bdelloidea</taxon>
        <taxon>Philodinida</taxon>
        <taxon>Philodinidae</taxon>
        <taxon>Rotaria</taxon>
    </lineage>
</organism>
<keyword evidence="9" id="KW-0653">Protein transport</keyword>
<evidence type="ECO:0000256" key="7">
    <source>
        <dbReference type="ARBA" id="ARBA00022824"/>
    </source>
</evidence>
<keyword evidence="17" id="KW-1185">Reference proteome</keyword>
<dbReference type="GO" id="GO:0005783">
    <property type="term" value="C:endoplasmic reticulum"/>
    <property type="evidence" value="ECO:0007669"/>
    <property type="project" value="UniProtKB-SubCell"/>
</dbReference>
<evidence type="ECO:0000256" key="9">
    <source>
        <dbReference type="ARBA" id="ARBA00022927"/>
    </source>
</evidence>
<feature type="binding site" evidence="13">
    <location>
        <position position="46"/>
    </location>
    <ligand>
        <name>GTP</name>
        <dbReference type="ChEBI" id="CHEBI:37565"/>
    </ligand>
</feature>